<evidence type="ECO:0000313" key="6">
    <source>
        <dbReference type="EMBL" id="PTL59482.1"/>
    </source>
</evidence>
<evidence type="ECO:0000256" key="3">
    <source>
        <dbReference type="SAM" id="MobiDB-lite"/>
    </source>
</evidence>
<evidence type="ECO:0000259" key="5">
    <source>
        <dbReference type="Pfam" id="PF25390"/>
    </source>
</evidence>
<feature type="chain" id="PRO_5015511782" description="RCC1-like domain-containing protein" evidence="4">
    <location>
        <begin position="27"/>
        <end position="1092"/>
    </location>
</feature>
<dbReference type="AlphaFoldDB" id="A0A2T4UJR0"/>
<dbReference type="Pfam" id="PF00415">
    <property type="entry name" value="RCC1"/>
    <property type="match status" value="5"/>
</dbReference>
<keyword evidence="1" id="KW-0344">Guanine-nucleotide releasing factor</keyword>
<proteinExistence type="predicted"/>
<protein>
    <recommendedName>
        <fullName evidence="5">RCC1-like domain-containing protein</fullName>
    </recommendedName>
</protein>
<dbReference type="InterPro" id="IPR051553">
    <property type="entry name" value="Ran_GTPase-activating"/>
</dbReference>
<feature type="compositionally biased region" description="Gly residues" evidence="3">
    <location>
        <begin position="856"/>
        <end position="869"/>
    </location>
</feature>
<reference evidence="6 7" key="1">
    <citation type="submission" date="2018-03" db="EMBL/GenBank/DDBJ databases">
        <title>Aquarubrobacter algicola gen. nov., sp. nov., a novel actinobacterium isolated from shallow eutrophic lake during the end of cyanobacterial harmful algal blooms.</title>
        <authorList>
            <person name="Chun S.J."/>
        </authorList>
    </citation>
    <scope>NUCLEOTIDE SEQUENCE [LARGE SCALE GENOMIC DNA]</scope>
    <source>
        <strain evidence="6 7">Seoho-28</strain>
    </source>
</reference>
<dbReference type="SUPFAM" id="SSF50985">
    <property type="entry name" value="RCC1/BLIP-II"/>
    <property type="match status" value="3"/>
</dbReference>
<dbReference type="InterPro" id="IPR009091">
    <property type="entry name" value="RCC1/BLIP-II"/>
</dbReference>
<evidence type="ECO:0000256" key="4">
    <source>
        <dbReference type="SAM" id="SignalP"/>
    </source>
</evidence>
<keyword evidence="4" id="KW-0732">Signal</keyword>
<feature type="signal peptide" evidence="4">
    <location>
        <begin position="1"/>
        <end position="26"/>
    </location>
</feature>
<dbReference type="Gene3D" id="2.60.40.2810">
    <property type="match status" value="1"/>
</dbReference>
<feature type="compositionally biased region" description="Pro residues" evidence="3">
    <location>
        <begin position="878"/>
        <end position="890"/>
    </location>
</feature>
<dbReference type="EMBL" id="PYYB01000001">
    <property type="protein sequence ID" value="PTL59482.1"/>
    <property type="molecule type" value="Genomic_DNA"/>
</dbReference>
<accession>A0A2T4UJR0</accession>
<organism evidence="6 7">
    <name type="scientific">Paraconexibacter algicola</name>
    <dbReference type="NCBI Taxonomy" id="2133960"/>
    <lineage>
        <taxon>Bacteria</taxon>
        <taxon>Bacillati</taxon>
        <taxon>Actinomycetota</taxon>
        <taxon>Thermoleophilia</taxon>
        <taxon>Solirubrobacterales</taxon>
        <taxon>Paraconexibacteraceae</taxon>
        <taxon>Paraconexibacter</taxon>
    </lineage>
</organism>
<sequence>MSRARVALASVASLLVVAAYVPIASAAQLDAGASHTCAVRDGGVVCLGANDAGQLGDGSLTSSSEPVSVRLPAGRTATAVSAGGQHSCAILDDGSARCWGAGGSGQLGAGTRRGSPTSVAVQLPAGRTARAVDAGAEHTCAILDDGAAVCWGEGESGRLGNGTTDSSSVPVPVQLPAGRTATAITAGFSHSCAILDDGGAVCWGANVVGQLGNGTTSRSPVPVPVPVALPAGRTATAISVGNSHSCAILDDDRVVCWGSSSFGELGDGTTIAKSTPVAVQLPAGRSATAIANGANHSCAVLDDRTVTCWGLGSFGQLGAGSTERTSTPVPAELPSGRTATALTAGGSHTCAQLDDDSTACWGNNASGQLGIPNARPAPVPVGVLLPAGRSAESVAAGAGHSCAALADGTARCWGRNLHGELGDGTTRDSAVPVDVRLPTGRTVTALTANLGFSCAILDDGAARCWGDNQYGQLGSGTRTAASTPIAVPLGTGRTATAISAGAYHACAILDDGSAACWGYNTRGALGNGTTGETQTPGPVAVQLPAGRRATSIAAGGYHTCAVLDDGSAACWGDGDYGQLGNGGTTFSTVPVAVQLPAGRTATAITAGEYWSCAILDDGSAACWGENPYGQLGNGTTGEFFEPGATTPVSVLLPAGRTATAITAGPYHTCATLDDDTATCWGANFVGALGDGTTTSSPTPVAVRLAAGRRATTLSAGAVHTCATLDDGTAACWGGGEAGQRGDGKTNAAYVAVRSAISPTPVNTVPVCTAGAATVARDATGVEVGSCSDADPGDTLDLRITAAPTHGTAVVDGSRVRYTPDAGYTGSDSVTFVANDGAADSAAATATITVDGPRPSPGGGGGDTGTGGTGTSPSTGQAPPAPTTGPAPTTAPAPVAQPELAGLLPAKLNVRRAAVRDGRLDLLADITREATGSVRFTVTALGRTYRFSVDVPRTGILRLDRALPTTMRRARTAIIDIAYAGSGVVAPDAARLRAAAGPARLAATTSTLVGDVLTVAGTVATRARGVVRISLTYTTPAGTPYVLNYRAPIVDGRWSLQQRMPQGVTVRTGQLVVEFTGHLPTRTRGERLNRLLP</sequence>
<comment type="caution">
    <text evidence="6">The sequence shown here is derived from an EMBL/GenBank/DDBJ whole genome shotgun (WGS) entry which is preliminary data.</text>
</comment>
<dbReference type="Proteomes" id="UP000240739">
    <property type="component" value="Unassembled WGS sequence"/>
</dbReference>
<evidence type="ECO:0000256" key="1">
    <source>
        <dbReference type="ARBA" id="ARBA00022658"/>
    </source>
</evidence>
<keyword evidence="7" id="KW-1185">Reference proteome</keyword>
<dbReference type="PRINTS" id="PR00633">
    <property type="entry name" value="RCCNDNSATION"/>
</dbReference>
<dbReference type="InterPro" id="IPR000408">
    <property type="entry name" value="Reg_chr_condens"/>
</dbReference>
<dbReference type="Pfam" id="PF13540">
    <property type="entry name" value="RCC1_2"/>
    <property type="match status" value="1"/>
</dbReference>
<keyword evidence="2" id="KW-0677">Repeat</keyword>
<gene>
    <name evidence="6" type="ORF">C7Y72_07395</name>
</gene>
<dbReference type="InterPro" id="IPR058923">
    <property type="entry name" value="RCC1-like_dom"/>
</dbReference>
<dbReference type="Gene3D" id="2.130.10.30">
    <property type="entry name" value="Regulator of chromosome condensation 1/beta-lactamase-inhibitor protein II"/>
    <property type="match status" value="3"/>
</dbReference>
<dbReference type="Pfam" id="PF17963">
    <property type="entry name" value="Big_9"/>
    <property type="match status" value="1"/>
</dbReference>
<dbReference type="GO" id="GO:0005737">
    <property type="term" value="C:cytoplasm"/>
    <property type="evidence" value="ECO:0007669"/>
    <property type="project" value="TreeGrafter"/>
</dbReference>
<evidence type="ECO:0000256" key="2">
    <source>
        <dbReference type="ARBA" id="ARBA00022737"/>
    </source>
</evidence>
<dbReference type="PANTHER" id="PTHR45982:SF1">
    <property type="entry name" value="REGULATOR OF CHROMOSOME CONDENSATION"/>
    <property type="match status" value="1"/>
</dbReference>
<feature type="domain" description="RCC1-like" evidence="5">
    <location>
        <begin position="182"/>
        <end position="504"/>
    </location>
</feature>
<name>A0A2T4UJR0_9ACTN</name>
<dbReference type="RefSeq" id="WP_107568127.1">
    <property type="nucleotide sequence ID" value="NZ_PYYB01000001.1"/>
</dbReference>
<dbReference type="Pfam" id="PF25390">
    <property type="entry name" value="WD40_RLD"/>
    <property type="match status" value="1"/>
</dbReference>
<dbReference type="GO" id="GO:0005085">
    <property type="term" value="F:guanyl-nucleotide exchange factor activity"/>
    <property type="evidence" value="ECO:0007669"/>
    <property type="project" value="TreeGrafter"/>
</dbReference>
<feature type="region of interest" description="Disordered" evidence="3">
    <location>
        <begin position="845"/>
        <end position="893"/>
    </location>
</feature>
<dbReference type="PROSITE" id="PS50012">
    <property type="entry name" value="RCC1_3"/>
    <property type="match status" value="13"/>
</dbReference>
<dbReference type="OrthoDB" id="5118031at2"/>
<dbReference type="PANTHER" id="PTHR45982">
    <property type="entry name" value="REGULATOR OF CHROMOSOME CONDENSATION"/>
    <property type="match status" value="1"/>
</dbReference>
<evidence type="ECO:0000313" key="7">
    <source>
        <dbReference type="Proteomes" id="UP000240739"/>
    </source>
</evidence>